<reference evidence="1" key="1">
    <citation type="submission" date="2014-12" db="EMBL/GenBank/DDBJ databases">
        <title>Insight into the proteome of Arion vulgaris.</title>
        <authorList>
            <person name="Aradska J."/>
            <person name="Bulat T."/>
            <person name="Smidak R."/>
            <person name="Sarate P."/>
            <person name="Gangsoo J."/>
            <person name="Sialana F."/>
            <person name="Bilban M."/>
            <person name="Lubec G."/>
        </authorList>
    </citation>
    <scope>NUCLEOTIDE SEQUENCE</scope>
    <source>
        <tissue evidence="1">Skin</tissue>
    </source>
</reference>
<feature type="non-terminal residue" evidence="1">
    <location>
        <position position="50"/>
    </location>
</feature>
<accession>A0A0B6Y7H2</accession>
<protein>
    <submittedName>
        <fullName evidence="1">Uncharacterized protein</fullName>
    </submittedName>
</protein>
<dbReference type="AlphaFoldDB" id="A0A0B6Y7H2"/>
<sequence>MAVRNIMSRRPTKTIKINTGLLSKFEQNRTIVILSLRQGQNRLHSHKLID</sequence>
<evidence type="ECO:0000313" key="1">
    <source>
        <dbReference type="EMBL" id="CEK51415.1"/>
    </source>
</evidence>
<name>A0A0B6Y7H2_9EUPU</name>
<proteinExistence type="predicted"/>
<gene>
    <name evidence="1" type="primary">ORF13363</name>
</gene>
<organism evidence="1">
    <name type="scientific">Arion vulgaris</name>
    <dbReference type="NCBI Taxonomy" id="1028688"/>
    <lineage>
        <taxon>Eukaryota</taxon>
        <taxon>Metazoa</taxon>
        <taxon>Spiralia</taxon>
        <taxon>Lophotrochozoa</taxon>
        <taxon>Mollusca</taxon>
        <taxon>Gastropoda</taxon>
        <taxon>Heterobranchia</taxon>
        <taxon>Euthyneura</taxon>
        <taxon>Panpulmonata</taxon>
        <taxon>Eupulmonata</taxon>
        <taxon>Stylommatophora</taxon>
        <taxon>Helicina</taxon>
        <taxon>Arionoidea</taxon>
        <taxon>Arionidae</taxon>
        <taxon>Arion</taxon>
    </lineage>
</organism>
<dbReference type="EMBL" id="HACG01004550">
    <property type="protein sequence ID" value="CEK51415.1"/>
    <property type="molecule type" value="Transcribed_RNA"/>
</dbReference>